<evidence type="ECO:0000313" key="4">
    <source>
        <dbReference type="Proteomes" id="UP000324897"/>
    </source>
</evidence>
<keyword evidence="1" id="KW-0812">Transmembrane</keyword>
<dbReference type="OrthoDB" id="672842at2759"/>
<evidence type="ECO:0000256" key="1">
    <source>
        <dbReference type="SAM" id="Phobius"/>
    </source>
</evidence>
<feature type="transmembrane region" description="Helical" evidence="1">
    <location>
        <begin position="100"/>
        <end position="120"/>
    </location>
</feature>
<keyword evidence="1" id="KW-1133">Transmembrane helix</keyword>
<feature type="transmembrane region" description="Helical" evidence="1">
    <location>
        <begin position="68"/>
        <end position="88"/>
    </location>
</feature>
<dbReference type="Pfam" id="PF13968">
    <property type="entry name" value="DUF4220"/>
    <property type="match status" value="1"/>
</dbReference>
<name>A0A5J9UBF8_9POAL</name>
<dbReference type="PANTHER" id="PTHR31325">
    <property type="entry name" value="OS01G0798800 PROTEIN-RELATED"/>
    <property type="match status" value="1"/>
</dbReference>
<proteinExistence type="predicted"/>
<reference evidence="3 4" key="1">
    <citation type="journal article" date="2019" name="Sci. Rep.">
        <title>A high-quality genome of Eragrostis curvula grass provides insights into Poaceae evolution and supports new strategies to enhance forage quality.</title>
        <authorList>
            <person name="Carballo J."/>
            <person name="Santos B.A.C.M."/>
            <person name="Zappacosta D."/>
            <person name="Garbus I."/>
            <person name="Selva J.P."/>
            <person name="Gallo C.A."/>
            <person name="Diaz A."/>
            <person name="Albertini E."/>
            <person name="Caccamo M."/>
            <person name="Echenique V."/>
        </authorList>
    </citation>
    <scope>NUCLEOTIDE SEQUENCE [LARGE SCALE GENOMIC DNA]</scope>
    <source>
        <strain evidence="4">cv. Victoria</strain>
        <tissue evidence="3">Leaf</tissue>
    </source>
</reference>
<gene>
    <name evidence="3" type="ORF">EJB05_36743</name>
</gene>
<feature type="transmembrane region" description="Helical" evidence="1">
    <location>
        <begin position="276"/>
        <end position="296"/>
    </location>
</feature>
<sequence>MRTLKNAGIKVGSALRMDQYRLTSHVDVEQLWNEWEIQLLVLASFALQVFLLLFSGTRKRSTSSKLRVLVWLAYVLADYLAVFILGHMTLHINGPRHGLVLFWAPFMLLHLGGQETITAFSMEDNMLWKRHLLSLVTQAGLAAYVVGKQWQGDRRLLAPMVLMFVSGTLKYAGRTSALMHAAKQITPGSSNISLLYKGVSSKPEDLFPGHWVKVEKSYARTWMYADNTVSDCLAFLMDKKPLLPRPQEFPFQLEGFLSDDQRVHIHYKLPELQLRLLYDFFYTKLGAIIASLFIYISSVGTGRGEIFFTMATTVHPESRPHWSQKLAQYNLIGGCIEVKRAANGLGGVLRGLMHVAGINQGTWTHAEVSHELKRLVLDKLADVACRIHEDLWDGSKFTGQWAKLELRSKKQGTSSSTLLRLLARSIEHPSFISSVLTWHIATDICFFDEDHLDCNDDSPSSRTPSWELSNYVMFLCAEDGIMSGNDGQILLESAREFIHYYLRSYQESLDATTAVVRHIAGIIAHEARPQELVPVEPALILALQLVQELRMMKASDRWGIIINVWMEMLCYMSFHCGPDFHIKHLSTGGEFITHVKALIHNLDLPYSMSVPENDEEPSNPGQSFACMSEVRSLEDLQKKDNPYKQKIKPCKSYAAMGGGMPKANKAASNSCANLNIVATNGFMAHGIHVNENGGYHQ</sequence>
<evidence type="ECO:0000313" key="3">
    <source>
        <dbReference type="EMBL" id="TVU20530.1"/>
    </source>
</evidence>
<feature type="domain" description="DUF4220" evidence="2">
    <location>
        <begin position="71"/>
        <end position="292"/>
    </location>
</feature>
<keyword evidence="4" id="KW-1185">Reference proteome</keyword>
<keyword evidence="1" id="KW-0472">Membrane</keyword>
<dbReference type="InterPro" id="IPR025315">
    <property type="entry name" value="DUF4220"/>
</dbReference>
<dbReference type="Gramene" id="TVU20530">
    <property type="protein sequence ID" value="TVU20530"/>
    <property type="gene ID" value="EJB05_36743"/>
</dbReference>
<organism evidence="3 4">
    <name type="scientific">Eragrostis curvula</name>
    <name type="common">weeping love grass</name>
    <dbReference type="NCBI Taxonomy" id="38414"/>
    <lineage>
        <taxon>Eukaryota</taxon>
        <taxon>Viridiplantae</taxon>
        <taxon>Streptophyta</taxon>
        <taxon>Embryophyta</taxon>
        <taxon>Tracheophyta</taxon>
        <taxon>Spermatophyta</taxon>
        <taxon>Magnoliopsida</taxon>
        <taxon>Liliopsida</taxon>
        <taxon>Poales</taxon>
        <taxon>Poaceae</taxon>
        <taxon>PACMAD clade</taxon>
        <taxon>Chloridoideae</taxon>
        <taxon>Eragrostideae</taxon>
        <taxon>Eragrostidinae</taxon>
        <taxon>Eragrostis</taxon>
    </lineage>
</organism>
<feature type="transmembrane region" description="Helical" evidence="1">
    <location>
        <begin position="37"/>
        <end position="56"/>
    </location>
</feature>
<evidence type="ECO:0000259" key="2">
    <source>
        <dbReference type="Pfam" id="PF13968"/>
    </source>
</evidence>
<dbReference type="Proteomes" id="UP000324897">
    <property type="component" value="Chromosome 7"/>
</dbReference>
<dbReference type="Pfam" id="PF04578">
    <property type="entry name" value="DUF594"/>
    <property type="match status" value="1"/>
</dbReference>
<comment type="caution">
    <text evidence="3">The sequence shown here is derived from an EMBL/GenBank/DDBJ whole genome shotgun (WGS) entry which is preliminary data.</text>
</comment>
<dbReference type="AlphaFoldDB" id="A0A5J9UBF8"/>
<dbReference type="InterPro" id="IPR007658">
    <property type="entry name" value="DUF594"/>
</dbReference>
<accession>A0A5J9UBF8</accession>
<dbReference type="EMBL" id="RWGY01000029">
    <property type="protein sequence ID" value="TVU20530.1"/>
    <property type="molecule type" value="Genomic_DNA"/>
</dbReference>
<protein>
    <recommendedName>
        <fullName evidence="2">DUF4220 domain-containing protein</fullName>
    </recommendedName>
</protein>